<proteinExistence type="predicted"/>
<dbReference type="AlphaFoldDB" id="A0A7C8YQ69"/>
<sequence>MAYATLLPEIPSSSHCCSRFFSPLCYDYWHRRSYIGATAFLSIPSVVECSRSSICCAIPSFRRCGDGDCNHHHIRHRFIARKWRLNATTLRVFDAPVNGHPSKLAGIEIPVTCYQVFFS</sequence>
<reference evidence="1" key="2">
    <citation type="submission" date="2020-07" db="EMBL/GenBank/DDBJ databases">
        <authorList>
            <person name="Vera ALvarez R."/>
            <person name="Arias-Moreno D.M."/>
            <person name="Jimenez-Jacinto V."/>
            <person name="Jimenez-Bremont J.F."/>
            <person name="Swaminathan K."/>
            <person name="Moose S.P."/>
            <person name="Guerrero-Gonzalez M.L."/>
            <person name="Marino-Ramirez L."/>
            <person name="Landsman D."/>
            <person name="Rodriguez-Kessler M."/>
            <person name="Delgado-Sanchez P."/>
        </authorList>
    </citation>
    <scope>NUCLEOTIDE SEQUENCE</scope>
    <source>
        <tissue evidence="1">Cladode</tissue>
    </source>
</reference>
<accession>A0A7C8YQ69</accession>
<evidence type="ECO:0000313" key="1">
    <source>
        <dbReference type="EMBL" id="MBA4623879.1"/>
    </source>
</evidence>
<protein>
    <submittedName>
        <fullName evidence="1">Uncharacterized protein</fullName>
    </submittedName>
</protein>
<organism evidence="1">
    <name type="scientific">Opuntia streptacantha</name>
    <name type="common">Prickly pear cactus</name>
    <name type="synonym">Opuntia cardona</name>
    <dbReference type="NCBI Taxonomy" id="393608"/>
    <lineage>
        <taxon>Eukaryota</taxon>
        <taxon>Viridiplantae</taxon>
        <taxon>Streptophyta</taxon>
        <taxon>Embryophyta</taxon>
        <taxon>Tracheophyta</taxon>
        <taxon>Spermatophyta</taxon>
        <taxon>Magnoliopsida</taxon>
        <taxon>eudicotyledons</taxon>
        <taxon>Gunneridae</taxon>
        <taxon>Pentapetalae</taxon>
        <taxon>Caryophyllales</taxon>
        <taxon>Cactineae</taxon>
        <taxon>Cactaceae</taxon>
        <taxon>Opuntioideae</taxon>
        <taxon>Opuntia</taxon>
    </lineage>
</organism>
<name>A0A7C8YQ69_OPUST</name>
<dbReference type="EMBL" id="GISG01045488">
    <property type="protein sequence ID" value="MBA4623879.1"/>
    <property type="molecule type" value="Transcribed_RNA"/>
</dbReference>
<reference evidence="1" key="1">
    <citation type="journal article" date="2013" name="J. Plant Res.">
        <title>Effect of fungi and light on seed germination of three Opuntia species from semiarid lands of central Mexico.</title>
        <authorList>
            <person name="Delgado-Sanchez P."/>
            <person name="Jimenez-Bremont J.F."/>
            <person name="Guerrero-Gonzalez Mde L."/>
            <person name="Flores J."/>
        </authorList>
    </citation>
    <scope>NUCLEOTIDE SEQUENCE</scope>
    <source>
        <tissue evidence="1">Cladode</tissue>
    </source>
</reference>